<gene>
    <name evidence="2" type="ORF">ABC228_17860</name>
</gene>
<dbReference type="RefSeq" id="WP_345826541.1">
    <property type="nucleotide sequence ID" value="NZ_JBDIML010000009.1"/>
</dbReference>
<feature type="transmembrane region" description="Helical" evidence="1">
    <location>
        <begin position="6"/>
        <end position="23"/>
    </location>
</feature>
<reference evidence="2 3" key="1">
    <citation type="submission" date="2024-05" db="EMBL/GenBank/DDBJ databases">
        <authorList>
            <person name="Haq I."/>
            <person name="Ullah Z."/>
            <person name="Ahmad R."/>
            <person name="Li M."/>
            <person name="Tong Y."/>
        </authorList>
    </citation>
    <scope>NUCLEOTIDE SEQUENCE [LARGE SCALE GENOMIC DNA]</scope>
    <source>
        <strain evidence="2 3">16A2E</strain>
    </source>
</reference>
<keyword evidence="3" id="KW-1185">Reference proteome</keyword>
<evidence type="ECO:0000313" key="2">
    <source>
        <dbReference type="EMBL" id="MEN2769043.1"/>
    </source>
</evidence>
<comment type="caution">
    <text evidence="2">The sequence shown here is derived from an EMBL/GenBank/DDBJ whole genome shotgun (WGS) entry which is preliminary data.</text>
</comment>
<keyword evidence="1" id="KW-1133">Transmembrane helix</keyword>
<evidence type="ECO:0000313" key="3">
    <source>
        <dbReference type="Proteomes" id="UP001444625"/>
    </source>
</evidence>
<sequence>MNTGLIIIGSLVGGILGTFLIELRGKSSGKQIEYKSIFPTTKDEWTNKTLDAMIMSRRPTHISSYSSYDSGYDSDRNDPYKNPGMDAFVDETHFGMDRGLGIVNDHHHDTGDQNHF</sequence>
<name>A0ABU9XL77_9BACI</name>
<dbReference type="Proteomes" id="UP001444625">
    <property type="component" value="Unassembled WGS sequence"/>
</dbReference>
<keyword evidence="1" id="KW-0472">Membrane</keyword>
<dbReference type="EMBL" id="JBDIML010000009">
    <property type="protein sequence ID" value="MEN2769043.1"/>
    <property type="molecule type" value="Genomic_DNA"/>
</dbReference>
<accession>A0ABU9XL77</accession>
<proteinExistence type="predicted"/>
<protein>
    <submittedName>
        <fullName evidence="2">Uncharacterized protein</fullName>
    </submittedName>
</protein>
<organism evidence="2 3">
    <name type="scientific">Ornithinibacillus xuwenensis</name>
    <dbReference type="NCBI Taxonomy" id="3144668"/>
    <lineage>
        <taxon>Bacteria</taxon>
        <taxon>Bacillati</taxon>
        <taxon>Bacillota</taxon>
        <taxon>Bacilli</taxon>
        <taxon>Bacillales</taxon>
        <taxon>Bacillaceae</taxon>
        <taxon>Ornithinibacillus</taxon>
    </lineage>
</organism>
<keyword evidence="1" id="KW-0812">Transmembrane</keyword>
<evidence type="ECO:0000256" key="1">
    <source>
        <dbReference type="SAM" id="Phobius"/>
    </source>
</evidence>